<dbReference type="OrthoDB" id="2679245at2"/>
<dbReference type="Proteomes" id="UP000253790">
    <property type="component" value="Chromosome"/>
</dbReference>
<accession>A0A345NJ57</accession>
<reference evidence="1 2" key="1">
    <citation type="submission" date="2018-07" db="EMBL/GenBank/DDBJ databases">
        <title>Complete genome sequencing of Ornithinimicrobium sp. AMA3305.</title>
        <authorList>
            <person name="Bae J.-W."/>
        </authorList>
    </citation>
    <scope>NUCLEOTIDE SEQUENCE [LARGE SCALE GENOMIC DNA]</scope>
    <source>
        <strain evidence="1 2">AMA3305</strain>
    </source>
</reference>
<name>A0A345NJ57_9MICO</name>
<dbReference type="KEGG" id="orn:DV701_01845"/>
<gene>
    <name evidence="1" type="ORF">DV701_01845</name>
</gene>
<protein>
    <recommendedName>
        <fullName evidence="3">UDP-N-acetylmuramyl pentapeptide phosphotransferase/UDP-N-acetylglucosamine-1-phosphate transferase</fullName>
    </recommendedName>
</protein>
<keyword evidence="2" id="KW-1185">Reference proteome</keyword>
<proteinExistence type="predicted"/>
<sequence>MRPGPLALTAGVAAAVTAGVLHAERDGRLPGAARWRRTNHAGAGVTLVEGLALAVGTTLPLLLADPPAAGAVAGAALAGIVDDLGDAAAAKGLRGHLGALRRGEVTTGTVKIAALLGSGLVGCLWSDRRVGAWSGWPTLVGAALVAGSANLANLLDLRPGRALKVGLVLGLPLALRGRPAAAAVCASGTVVLPPDLRGETMLGDTGANPLGAAVGLAATQVLGPRGRLAALAVVAGLTLLSERVSFSRVIGSTPVLRDLDRWGRPR</sequence>
<dbReference type="RefSeq" id="WP_114926830.1">
    <property type="nucleotide sequence ID" value="NZ_CP031229.1"/>
</dbReference>
<evidence type="ECO:0000313" key="1">
    <source>
        <dbReference type="EMBL" id="AXH95065.1"/>
    </source>
</evidence>
<dbReference type="AlphaFoldDB" id="A0A345NJ57"/>
<dbReference type="EMBL" id="CP031229">
    <property type="protein sequence ID" value="AXH95065.1"/>
    <property type="molecule type" value="Genomic_DNA"/>
</dbReference>
<evidence type="ECO:0000313" key="2">
    <source>
        <dbReference type="Proteomes" id="UP000253790"/>
    </source>
</evidence>
<evidence type="ECO:0008006" key="3">
    <source>
        <dbReference type="Google" id="ProtNLM"/>
    </source>
</evidence>
<organism evidence="1 2">
    <name type="scientific">Ornithinimicrobium avium</name>
    <dbReference type="NCBI Taxonomy" id="2283195"/>
    <lineage>
        <taxon>Bacteria</taxon>
        <taxon>Bacillati</taxon>
        <taxon>Actinomycetota</taxon>
        <taxon>Actinomycetes</taxon>
        <taxon>Micrococcales</taxon>
        <taxon>Ornithinimicrobiaceae</taxon>
        <taxon>Ornithinimicrobium</taxon>
    </lineage>
</organism>